<dbReference type="GO" id="GO:0003856">
    <property type="term" value="F:3-dehydroquinate synthase activity"/>
    <property type="evidence" value="ECO:0007669"/>
    <property type="project" value="TreeGrafter"/>
</dbReference>
<evidence type="ECO:0000256" key="2">
    <source>
        <dbReference type="ARBA" id="ARBA00001941"/>
    </source>
</evidence>
<dbReference type="InterPro" id="IPR030963">
    <property type="entry name" value="DHQ_synth_fam"/>
</dbReference>
<evidence type="ECO:0000256" key="4">
    <source>
        <dbReference type="ARBA" id="ARBA00022723"/>
    </source>
</evidence>
<proteinExistence type="predicted"/>
<evidence type="ECO:0000313" key="11">
    <source>
        <dbReference type="EMBL" id="CDE30819.1"/>
    </source>
</evidence>
<keyword evidence="6" id="KW-0057">Aromatic amino acid biosynthesis</keyword>
<evidence type="ECO:0000256" key="6">
    <source>
        <dbReference type="ARBA" id="ARBA00023141"/>
    </source>
</evidence>
<dbReference type="GO" id="GO:0046872">
    <property type="term" value="F:metal ion binding"/>
    <property type="evidence" value="ECO:0007669"/>
    <property type="project" value="UniProtKB-KW"/>
</dbReference>
<name>R7GTW6_9BACT</name>
<evidence type="ECO:0000259" key="10">
    <source>
        <dbReference type="Pfam" id="PF24621"/>
    </source>
</evidence>
<dbReference type="STRING" id="1263103.BN741_00824"/>
<dbReference type="InterPro" id="IPR030960">
    <property type="entry name" value="DHQS/DOIS_N"/>
</dbReference>
<comment type="cofactor">
    <cofactor evidence="1">
        <name>NAD(+)</name>
        <dbReference type="ChEBI" id="CHEBI:57540"/>
    </cofactor>
</comment>
<protein>
    <submittedName>
        <fullName evidence="11">Putative 3-dehydroquinate synthase</fullName>
    </submittedName>
</protein>
<evidence type="ECO:0000256" key="8">
    <source>
        <dbReference type="ARBA" id="ARBA00023285"/>
    </source>
</evidence>
<evidence type="ECO:0000256" key="3">
    <source>
        <dbReference type="ARBA" id="ARBA00022605"/>
    </source>
</evidence>
<dbReference type="GO" id="GO:0009073">
    <property type="term" value="P:aromatic amino acid family biosynthetic process"/>
    <property type="evidence" value="ECO:0007669"/>
    <property type="project" value="UniProtKB-KW"/>
</dbReference>
<keyword evidence="4" id="KW-0479">Metal-binding</keyword>
<dbReference type="InterPro" id="IPR050071">
    <property type="entry name" value="Dehydroquinate_synthase"/>
</dbReference>
<comment type="cofactor">
    <cofactor evidence="2">
        <name>Co(2+)</name>
        <dbReference type="ChEBI" id="CHEBI:48828"/>
    </cofactor>
</comment>
<dbReference type="Pfam" id="PF01761">
    <property type="entry name" value="DHQ_synthase"/>
    <property type="match status" value="1"/>
</dbReference>
<keyword evidence="5" id="KW-0520">NAD</keyword>
<reference evidence="11" key="1">
    <citation type="submission" date="2012-11" db="EMBL/GenBank/DDBJ databases">
        <title>Dependencies among metagenomic species, viruses, plasmids and units of genetic variation.</title>
        <authorList>
            <person name="Nielsen H.B."/>
            <person name="Almeida M."/>
            <person name="Juncker A.S."/>
            <person name="Rasmussen S."/>
            <person name="Li J."/>
            <person name="Sunagawa S."/>
            <person name="Plichta D."/>
            <person name="Gautier L."/>
            <person name="Le Chatelier E."/>
            <person name="Peletier E."/>
            <person name="Bonde I."/>
            <person name="Nielsen T."/>
            <person name="Manichanh C."/>
            <person name="Arumugam M."/>
            <person name="Batto J."/>
            <person name="Santos M.B.Q.D."/>
            <person name="Blom N."/>
            <person name="Borruel N."/>
            <person name="Burgdorf K.S."/>
            <person name="Boumezbeur F."/>
            <person name="Casellas F."/>
            <person name="Dore J."/>
            <person name="Guarner F."/>
            <person name="Hansen T."/>
            <person name="Hildebrand F."/>
            <person name="Kaas R.S."/>
            <person name="Kennedy S."/>
            <person name="Kristiansen K."/>
            <person name="Kultima J.R."/>
            <person name="Leonard P."/>
            <person name="Levenez F."/>
            <person name="Lund O."/>
            <person name="Moumen B."/>
            <person name="Le Paslier D."/>
            <person name="Pons N."/>
            <person name="Pedersen O."/>
            <person name="Prifti E."/>
            <person name="Qin J."/>
            <person name="Raes J."/>
            <person name="Tap J."/>
            <person name="Tims S."/>
            <person name="Ussery D.W."/>
            <person name="Yamada T."/>
            <person name="MetaHit consortium"/>
            <person name="Renault P."/>
            <person name="Sicheritz-Ponten T."/>
            <person name="Bork P."/>
            <person name="Wang J."/>
            <person name="Brunak S."/>
            <person name="Ehrlich S.D."/>
        </authorList>
    </citation>
    <scope>NUCLEOTIDE SEQUENCE [LARGE SCALE GENOMIC DNA]</scope>
</reference>
<dbReference type="PANTHER" id="PTHR43622:SF7">
    <property type="entry name" value="3-DEHYDROQUINATE SYNTHASE, CHLOROPLASTIC"/>
    <property type="match status" value="1"/>
</dbReference>
<dbReference type="AlphaFoldDB" id="R7GTW6"/>
<dbReference type="Gene3D" id="1.20.1090.10">
    <property type="entry name" value="Dehydroquinate synthase-like - alpha domain"/>
    <property type="match status" value="1"/>
</dbReference>
<dbReference type="Proteomes" id="UP000018072">
    <property type="component" value="Unassembled WGS sequence"/>
</dbReference>
<dbReference type="Gene3D" id="3.40.50.1970">
    <property type="match status" value="1"/>
</dbReference>
<dbReference type="EMBL" id="CBIT010000064">
    <property type="protein sequence ID" value="CDE30819.1"/>
    <property type="molecule type" value="Genomic_DNA"/>
</dbReference>
<evidence type="ECO:0000256" key="5">
    <source>
        <dbReference type="ARBA" id="ARBA00023027"/>
    </source>
</evidence>
<dbReference type="GO" id="GO:0008652">
    <property type="term" value="P:amino acid biosynthetic process"/>
    <property type="evidence" value="ECO:0007669"/>
    <property type="project" value="UniProtKB-KW"/>
</dbReference>
<keyword evidence="7" id="KW-0456">Lyase</keyword>
<evidence type="ECO:0000256" key="1">
    <source>
        <dbReference type="ARBA" id="ARBA00001911"/>
    </source>
</evidence>
<feature type="domain" description="3-dehydroquinate synthase C-terminal" evidence="10">
    <location>
        <begin position="169"/>
        <end position="245"/>
    </location>
</feature>
<sequence>MQQRVIISQDIEHDLAQAIAETEHDRVFVLTDDITQECCLPKVAVLFAKHNATIITIRHDDTNKTLATLADVWTALQRGGATRHSMLVNLGGGMVTDLGGFAAATFKRGINFINIPTTLLAMVDAAVGGKTGINFGGLKNEVGAFANARYVIVNTCFLDTLDTANLCSGYAEMLKHSLISNAQMWAEHVNFDILQPDLAELQRMVAASIAVKEHIVADDPHEHGIRKALNFGHTIGHALEEFSMQQPGGAVVSARLLPLARARTAPKNTLLHGYAVAFGLIGELYISARKAGFPTARLHQTARFIRENYGAVAFTCDDYPTLLNLMRHDKKNTSGTINFTLLHDIGDIRINQTATDEEIREALDFIREGY</sequence>
<organism evidence="11 12">
    <name type="scientific">Leyella stercorea CAG:629</name>
    <dbReference type="NCBI Taxonomy" id="1263103"/>
    <lineage>
        <taxon>Bacteria</taxon>
        <taxon>Pseudomonadati</taxon>
        <taxon>Bacteroidota</taxon>
        <taxon>Bacteroidia</taxon>
        <taxon>Bacteroidales</taxon>
        <taxon>Prevotellaceae</taxon>
        <taxon>Leyella</taxon>
    </lineage>
</organism>
<dbReference type="CDD" id="cd08195">
    <property type="entry name" value="DHQS"/>
    <property type="match status" value="1"/>
</dbReference>
<keyword evidence="3" id="KW-0028">Amino-acid biosynthesis</keyword>
<keyword evidence="8" id="KW-0170">Cobalt</keyword>
<gene>
    <name evidence="11" type="ORF">BN741_00824</name>
</gene>
<accession>R7GTW6</accession>
<feature type="domain" description="3-dehydroquinate synthase C-terminal" evidence="10">
    <location>
        <begin position="268"/>
        <end position="332"/>
    </location>
</feature>
<evidence type="ECO:0000256" key="7">
    <source>
        <dbReference type="ARBA" id="ARBA00023239"/>
    </source>
</evidence>
<dbReference type="PIRSF" id="PIRSF001455">
    <property type="entry name" value="DHQ_synth"/>
    <property type="match status" value="1"/>
</dbReference>
<dbReference type="PANTHER" id="PTHR43622">
    <property type="entry name" value="3-DEHYDROQUINATE SYNTHASE"/>
    <property type="match status" value="1"/>
</dbReference>
<dbReference type="InterPro" id="IPR056179">
    <property type="entry name" value="DHQS_C"/>
</dbReference>
<comment type="caution">
    <text evidence="11">The sequence shown here is derived from an EMBL/GenBank/DDBJ whole genome shotgun (WGS) entry which is preliminary data.</text>
</comment>
<evidence type="ECO:0000313" key="12">
    <source>
        <dbReference type="Proteomes" id="UP000018072"/>
    </source>
</evidence>
<dbReference type="Pfam" id="PF24621">
    <property type="entry name" value="DHQS_C"/>
    <property type="match status" value="2"/>
</dbReference>
<dbReference type="RefSeq" id="WP_022430065.1">
    <property type="nucleotide sequence ID" value="NZ_FR899228.1"/>
</dbReference>
<dbReference type="SUPFAM" id="SSF56796">
    <property type="entry name" value="Dehydroquinate synthase-like"/>
    <property type="match status" value="1"/>
</dbReference>
<evidence type="ECO:0000259" key="9">
    <source>
        <dbReference type="Pfam" id="PF01761"/>
    </source>
</evidence>
<feature type="domain" description="3-dehydroquinate synthase N-terminal" evidence="9">
    <location>
        <begin position="55"/>
        <end position="166"/>
    </location>
</feature>